<dbReference type="AlphaFoldDB" id="K2NBA2"/>
<proteinExistence type="predicted"/>
<evidence type="ECO:0000256" key="1">
    <source>
        <dbReference type="SAM" id="MobiDB-lite"/>
    </source>
</evidence>
<feature type="compositionally biased region" description="Polar residues" evidence="1">
    <location>
        <begin position="22"/>
        <end position="34"/>
    </location>
</feature>
<reference evidence="2 3" key="1">
    <citation type="journal article" date="2012" name="BMC Genomics">
        <title>Comparative genomic analysis of human infective Trypanosoma cruzi lineages with the bat-restricted subspecies T. cruzi marinkellei.</title>
        <authorList>
            <person name="Franzen O."/>
            <person name="Talavera-Lopez C."/>
            <person name="Ochaya S."/>
            <person name="Butler C.E."/>
            <person name="Messenger L.A."/>
            <person name="Lewis M.D."/>
            <person name="Llewellyn M.S."/>
            <person name="Marinkelle C.J."/>
            <person name="Tyler K.M."/>
            <person name="Miles M.A."/>
            <person name="Andersson B."/>
        </authorList>
    </citation>
    <scope>NUCLEOTIDE SEQUENCE [LARGE SCALE GENOMIC DNA]</scope>
    <source>
        <strain evidence="2 3">B7</strain>
    </source>
</reference>
<feature type="compositionally biased region" description="Low complexity" evidence="1">
    <location>
        <begin position="192"/>
        <end position="205"/>
    </location>
</feature>
<feature type="compositionally biased region" description="Polar residues" evidence="1">
    <location>
        <begin position="1"/>
        <end position="10"/>
    </location>
</feature>
<comment type="caution">
    <text evidence="2">The sequence shown here is derived from an EMBL/GenBank/DDBJ whole genome shotgun (WGS) entry which is preliminary data.</text>
</comment>
<organism evidence="2 3">
    <name type="scientific">Trypanosoma cruzi marinkellei</name>
    <dbReference type="NCBI Taxonomy" id="85056"/>
    <lineage>
        <taxon>Eukaryota</taxon>
        <taxon>Discoba</taxon>
        <taxon>Euglenozoa</taxon>
        <taxon>Kinetoplastea</taxon>
        <taxon>Metakinetoplastina</taxon>
        <taxon>Trypanosomatida</taxon>
        <taxon>Trypanosomatidae</taxon>
        <taxon>Trypanosoma</taxon>
        <taxon>Schizotrypanum</taxon>
    </lineage>
</organism>
<dbReference type="Proteomes" id="UP000007350">
    <property type="component" value="Unassembled WGS sequence"/>
</dbReference>
<name>K2NBA2_TRYCR</name>
<dbReference type="EMBL" id="AHKC01010379">
    <property type="protein sequence ID" value="EKF32136.1"/>
    <property type="molecule type" value="Genomic_DNA"/>
</dbReference>
<feature type="region of interest" description="Disordered" evidence="1">
    <location>
        <begin position="177"/>
        <end position="214"/>
    </location>
</feature>
<keyword evidence="3" id="KW-1185">Reference proteome</keyword>
<gene>
    <name evidence="2" type="ORF">MOQ_004022</name>
</gene>
<dbReference type="OrthoDB" id="246298at2759"/>
<sequence length="214" mass="23981">MQIYTSSPSGTKKRKNQKEMNHTFTTMKGSSLNEPPTKAARKENEIKMRDEHFEENSNIVTLFIRCAQIHGRGELMNGFLFEHREALGIQSWYIARDNGCESEAAMVLCPDAPVECVFVKPSRKPYFLLECTESEETAKAFVEKLTGLNNTMYKGHPVIVEVAKEGLTVSGERKKLQLRDAVKRKSSASGKPPATTSSRPPTASSFIPRVLRSK</sequence>
<evidence type="ECO:0000313" key="2">
    <source>
        <dbReference type="EMBL" id="EKF32136.1"/>
    </source>
</evidence>
<feature type="region of interest" description="Disordered" evidence="1">
    <location>
        <begin position="1"/>
        <end position="37"/>
    </location>
</feature>
<protein>
    <submittedName>
        <fullName evidence="2">Uncharacterized protein</fullName>
    </submittedName>
</protein>
<evidence type="ECO:0000313" key="3">
    <source>
        <dbReference type="Proteomes" id="UP000007350"/>
    </source>
</evidence>
<accession>K2NBA2</accession>